<comment type="similarity">
    <text evidence="1">Belongs to the AHA1 family.</text>
</comment>
<dbReference type="PANTHER" id="PTHR36929">
    <property type="entry name" value="ATTACHMENT SUBUNIT, PUTATIVE-RELATED"/>
    <property type="match status" value="1"/>
</dbReference>
<dbReference type="Pfam" id="PF08327">
    <property type="entry name" value="AHSA1"/>
    <property type="match status" value="1"/>
</dbReference>
<organism evidence="3 4">
    <name type="scientific">Leptospira inadai serovar Lyme</name>
    <dbReference type="NCBI Taxonomy" id="293084"/>
    <lineage>
        <taxon>Bacteria</taxon>
        <taxon>Pseudomonadati</taxon>
        <taxon>Spirochaetota</taxon>
        <taxon>Spirochaetia</taxon>
        <taxon>Leptospirales</taxon>
        <taxon>Leptospiraceae</taxon>
        <taxon>Leptospira</taxon>
    </lineage>
</organism>
<dbReference type="RefSeq" id="WP_010409582.1">
    <property type="nucleotide sequence ID" value="NZ_MCRM02000001.1"/>
</dbReference>
<proteinExistence type="inferred from homology"/>
<evidence type="ECO:0000256" key="1">
    <source>
        <dbReference type="ARBA" id="ARBA00006817"/>
    </source>
</evidence>
<evidence type="ECO:0000313" key="4">
    <source>
        <dbReference type="Proteomes" id="UP000094669"/>
    </source>
</evidence>
<evidence type="ECO:0000259" key="2">
    <source>
        <dbReference type="Pfam" id="PF08327"/>
    </source>
</evidence>
<name>A0ABX4YNJ9_9LEPT</name>
<dbReference type="Proteomes" id="UP000094669">
    <property type="component" value="Unassembled WGS sequence"/>
</dbReference>
<dbReference type="InterPro" id="IPR023393">
    <property type="entry name" value="START-like_dom_sf"/>
</dbReference>
<dbReference type="Gene3D" id="3.30.530.20">
    <property type="match status" value="1"/>
</dbReference>
<dbReference type="PANTHER" id="PTHR36929:SF5">
    <property type="entry name" value="BLR6751 PROTEIN"/>
    <property type="match status" value="1"/>
</dbReference>
<protein>
    <recommendedName>
        <fullName evidence="2">Activator of Hsp90 ATPase homologue 1/2-like C-terminal domain-containing protein</fullName>
    </recommendedName>
</protein>
<accession>A0ABX4YNJ9</accession>
<gene>
    <name evidence="3" type="ORF">BES34_000790</name>
</gene>
<dbReference type="InterPro" id="IPR013538">
    <property type="entry name" value="ASHA1/2-like_C"/>
</dbReference>
<sequence>MKERNEVSVQIAECELILTRIFDAPRELVFKVWTDPKHVVNWWGPNQFTNPVCEMDLCPGGKYRFVMRSPEGVDYPVTGSYLEIVENERIVSTALVEEHPKEWIEGMRKNIGRNEEAYSLDSIVTVTFEEYEEKKTKLTICSRFESDTVRDGFKKMGMVEGWTQSLERFEDQLSNG</sequence>
<dbReference type="EMBL" id="MCRM02000001">
    <property type="protein sequence ID" value="PNV76854.1"/>
    <property type="molecule type" value="Genomic_DNA"/>
</dbReference>
<keyword evidence="4" id="KW-1185">Reference proteome</keyword>
<reference evidence="3" key="1">
    <citation type="submission" date="2018-01" db="EMBL/GenBank/DDBJ databases">
        <title>Genomic characterization of Leptospira inadai serogroup Lyme isolated from captured rat in Brazil and comparative analysis with human reference strain.</title>
        <authorList>
            <person name="Moreno L.Z."/>
            <person name="Loureiro A.P."/>
            <person name="Miraglia F."/>
            <person name="Kremer F.S."/>
            <person name="Eslabao M.R."/>
            <person name="Dellagostin O.A."/>
            <person name="Lilenbaum W."/>
            <person name="Moreno A.M."/>
        </authorList>
    </citation>
    <scope>NUCLEOTIDE SEQUENCE [LARGE SCALE GENOMIC DNA]</scope>
    <source>
        <strain evidence="3">M34/99</strain>
    </source>
</reference>
<comment type="caution">
    <text evidence="3">The sequence shown here is derived from an EMBL/GenBank/DDBJ whole genome shotgun (WGS) entry which is preliminary data.</text>
</comment>
<dbReference type="SUPFAM" id="SSF55961">
    <property type="entry name" value="Bet v1-like"/>
    <property type="match status" value="1"/>
</dbReference>
<feature type="domain" description="Activator of Hsp90 ATPase homologue 1/2-like C-terminal" evidence="2">
    <location>
        <begin position="23"/>
        <end position="171"/>
    </location>
</feature>
<evidence type="ECO:0000313" key="3">
    <source>
        <dbReference type="EMBL" id="PNV76854.1"/>
    </source>
</evidence>